<feature type="transmembrane region" description="Helical" evidence="9">
    <location>
        <begin position="448"/>
        <end position="468"/>
    </location>
</feature>
<keyword evidence="5 9" id="KW-1133">Transmembrane helix</keyword>
<feature type="transmembrane region" description="Helical" evidence="9">
    <location>
        <begin position="419"/>
        <end position="442"/>
    </location>
</feature>
<sequence>MIQACEIKQNAKRILRCVAHPQQYFVAALWISIGGFLNGYDTGSIGAITDMPTFQSGIAFLSPTLRGLTVSLLLLAGAIPSLFAGLLADKYGHLAIVLTGAIFFTVGAVLEAGTMNLAMLLVGRSLVGIGEGLYLGNLNVYICEIAPKTRRGMLVAMPQLFVTAGTCCGYFTCYGTIKIDSEMQWRIPFIIQAVGGAILAVVCCLLPESPRWLLVRAKRDVAIRNLERLDLPQSELLNESDELNLEDPNTNASGPSDRLTLQPIFSKSAVLDLFRKQYRFRTVLALFILGMVQLCGIDGVLYYAPMLFAQAGLPGATASFVASGVSGTLMFAISIPAFLMADKYGRRTIVVFGGVLLAGCMVLIGGLYASGSVSADGGAGRWVVIVLIFVFALSYVSTWGIVGKIYASEIQPAHNRATANALAQALNFFTNFLTAIITPIFLARSSSGPYFLFAGLTALTLVVLWLWMPETRARSLESIQETFTPPMTSVWRKAKSSIRQRVRPSSTNGSHESIQHMGQASTGIELS</sequence>
<evidence type="ECO:0000259" key="10">
    <source>
        <dbReference type="PROSITE" id="PS50850"/>
    </source>
</evidence>
<dbReference type="InterPro" id="IPR005829">
    <property type="entry name" value="Sugar_transporter_CS"/>
</dbReference>
<dbReference type="PROSITE" id="PS00216">
    <property type="entry name" value="SUGAR_TRANSPORT_1"/>
    <property type="match status" value="1"/>
</dbReference>
<proteinExistence type="inferred from homology"/>
<evidence type="ECO:0000256" key="4">
    <source>
        <dbReference type="ARBA" id="ARBA00022692"/>
    </source>
</evidence>
<evidence type="ECO:0000313" key="12">
    <source>
        <dbReference type="Proteomes" id="UP000799441"/>
    </source>
</evidence>
<keyword evidence="6 9" id="KW-0472">Membrane</keyword>
<feature type="transmembrane region" description="Helical" evidence="9">
    <location>
        <begin position="122"/>
        <end position="142"/>
    </location>
</feature>
<dbReference type="OrthoDB" id="5399138at2759"/>
<dbReference type="GO" id="GO:0005351">
    <property type="term" value="F:carbohydrate:proton symporter activity"/>
    <property type="evidence" value="ECO:0007669"/>
    <property type="project" value="TreeGrafter"/>
</dbReference>
<dbReference type="PANTHER" id="PTHR48022">
    <property type="entry name" value="PLASTIDIC GLUCOSE TRANSPORTER 4"/>
    <property type="match status" value="1"/>
</dbReference>
<dbReference type="InterPro" id="IPR003663">
    <property type="entry name" value="Sugar/inositol_transpt"/>
</dbReference>
<feature type="region of interest" description="Disordered" evidence="8">
    <location>
        <begin position="499"/>
        <end position="527"/>
    </location>
</feature>
<dbReference type="InterPro" id="IPR036259">
    <property type="entry name" value="MFS_trans_sf"/>
</dbReference>
<feature type="domain" description="Major facilitator superfamily (MFS) profile" evidence="10">
    <location>
        <begin position="27"/>
        <end position="472"/>
    </location>
</feature>
<keyword evidence="4 9" id="KW-0812">Transmembrane</keyword>
<dbReference type="InterPro" id="IPR020846">
    <property type="entry name" value="MFS_dom"/>
</dbReference>
<dbReference type="PANTHER" id="PTHR48022:SF2">
    <property type="entry name" value="PLASTIDIC GLUCOSE TRANSPORTER 4"/>
    <property type="match status" value="1"/>
</dbReference>
<evidence type="ECO:0000256" key="9">
    <source>
        <dbReference type="SAM" id="Phobius"/>
    </source>
</evidence>
<dbReference type="SUPFAM" id="SSF103473">
    <property type="entry name" value="MFS general substrate transporter"/>
    <property type="match status" value="1"/>
</dbReference>
<feature type="transmembrane region" description="Helical" evidence="9">
    <location>
        <begin position="189"/>
        <end position="206"/>
    </location>
</feature>
<feature type="transmembrane region" description="Helical" evidence="9">
    <location>
        <begin position="316"/>
        <end position="341"/>
    </location>
</feature>
<feature type="transmembrane region" description="Helical" evidence="9">
    <location>
        <begin position="60"/>
        <end position="79"/>
    </location>
</feature>
<accession>A0A9P4UQ10</accession>
<evidence type="ECO:0000256" key="7">
    <source>
        <dbReference type="RuleBase" id="RU003346"/>
    </source>
</evidence>
<feature type="transmembrane region" description="Helical" evidence="9">
    <location>
        <begin position="382"/>
        <end position="407"/>
    </location>
</feature>
<comment type="similarity">
    <text evidence="2 7">Belongs to the major facilitator superfamily. Sugar transporter (TC 2.A.1.1) family.</text>
</comment>
<feature type="transmembrane region" description="Helical" evidence="9">
    <location>
        <begin position="21"/>
        <end position="40"/>
    </location>
</feature>
<keyword evidence="12" id="KW-1185">Reference proteome</keyword>
<dbReference type="Pfam" id="PF00083">
    <property type="entry name" value="Sugar_tr"/>
    <property type="match status" value="1"/>
</dbReference>
<gene>
    <name evidence="11" type="ORF">K431DRAFT_346467</name>
</gene>
<keyword evidence="3 7" id="KW-0813">Transport</keyword>
<evidence type="ECO:0000256" key="8">
    <source>
        <dbReference type="SAM" id="MobiDB-lite"/>
    </source>
</evidence>
<dbReference type="GO" id="GO:0016020">
    <property type="term" value="C:membrane"/>
    <property type="evidence" value="ECO:0007669"/>
    <property type="project" value="UniProtKB-SubCell"/>
</dbReference>
<evidence type="ECO:0000256" key="6">
    <source>
        <dbReference type="ARBA" id="ARBA00023136"/>
    </source>
</evidence>
<feature type="transmembrane region" description="Helical" evidence="9">
    <location>
        <begin position="348"/>
        <end position="370"/>
    </location>
</feature>
<evidence type="ECO:0000256" key="5">
    <source>
        <dbReference type="ARBA" id="ARBA00022989"/>
    </source>
</evidence>
<dbReference type="FunFam" id="1.20.1250.20:FF:000134">
    <property type="entry name" value="MFS sugar transporter protein"/>
    <property type="match status" value="1"/>
</dbReference>
<dbReference type="Proteomes" id="UP000799441">
    <property type="component" value="Unassembled WGS sequence"/>
</dbReference>
<dbReference type="PROSITE" id="PS50850">
    <property type="entry name" value="MFS"/>
    <property type="match status" value="1"/>
</dbReference>
<evidence type="ECO:0000256" key="1">
    <source>
        <dbReference type="ARBA" id="ARBA00004141"/>
    </source>
</evidence>
<feature type="transmembrane region" description="Helical" evidence="9">
    <location>
        <begin position="154"/>
        <end position="177"/>
    </location>
</feature>
<dbReference type="NCBIfam" id="TIGR00879">
    <property type="entry name" value="SP"/>
    <property type="match status" value="1"/>
</dbReference>
<evidence type="ECO:0000256" key="3">
    <source>
        <dbReference type="ARBA" id="ARBA00022448"/>
    </source>
</evidence>
<name>A0A9P4UQ10_9PEZI</name>
<dbReference type="EMBL" id="MU003791">
    <property type="protein sequence ID" value="KAF2721393.1"/>
    <property type="molecule type" value="Genomic_DNA"/>
</dbReference>
<dbReference type="AlphaFoldDB" id="A0A9P4UQ10"/>
<feature type="compositionally biased region" description="Polar residues" evidence="8">
    <location>
        <begin position="503"/>
        <end position="527"/>
    </location>
</feature>
<comment type="caution">
    <text evidence="11">The sequence shown here is derived from an EMBL/GenBank/DDBJ whole genome shotgun (WGS) entry which is preliminary data.</text>
</comment>
<feature type="transmembrane region" description="Helical" evidence="9">
    <location>
        <begin position="283"/>
        <end position="304"/>
    </location>
</feature>
<dbReference type="InterPro" id="IPR005828">
    <property type="entry name" value="MFS_sugar_transport-like"/>
</dbReference>
<protein>
    <submittedName>
        <fullName evidence="11">General substrate transporter</fullName>
    </submittedName>
</protein>
<feature type="transmembrane region" description="Helical" evidence="9">
    <location>
        <begin position="91"/>
        <end position="110"/>
    </location>
</feature>
<evidence type="ECO:0000256" key="2">
    <source>
        <dbReference type="ARBA" id="ARBA00010992"/>
    </source>
</evidence>
<organism evidence="11 12">
    <name type="scientific">Polychaeton citri CBS 116435</name>
    <dbReference type="NCBI Taxonomy" id="1314669"/>
    <lineage>
        <taxon>Eukaryota</taxon>
        <taxon>Fungi</taxon>
        <taxon>Dikarya</taxon>
        <taxon>Ascomycota</taxon>
        <taxon>Pezizomycotina</taxon>
        <taxon>Dothideomycetes</taxon>
        <taxon>Dothideomycetidae</taxon>
        <taxon>Capnodiales</taxon>
        <taxon>Capnodiaceae</taxon>
        <taxon>Polychaeton</taxon>
    </lineage>
</organism>
<dbReference type="PROSITE" id="PS00217">
    <property type="entry name" value="SUGAR_TRANSPORT_2"/>
    <property type="match status" value="1"/>
</dbReference>
<dbReference type="PRINTS" id="PR00171">
    <property type="entry name" value="SUGRTRNSPORT"/>
</dbReference>
<dbReference type="Gene3D" id="1.20.1250.20">
    <property type="entry name" value="MFS general substrate transporter like domains"/>
    <property type="match status" value="1"/>
</dbReference>
<comment type="subcellular location">
    <subcellularLocation>
        <location evidence="1">Membrane</location>
        <topology evidence="1">Multi-pass membrane protein</topology>
    </subcellularLocation>
</comment>
<dbReference type="InterPro" id="IPR050360">
    <property type="entry name" value="MFS_Sugar_Transporters"/>
</dbReference>
<reference evidence="11" key="1">
    <citation type="journal article" date="2020" name="Stud. Mycol.">
        <title>101 Dothideomycetes genomes: a test case for predicting lifestyles and emergence of pathogens.</title>
        <authorList>
            <person name="Haridas S."/>
            <person name="Albert R."/>
            <person name="Binder M."/>
            <person name="Bloem J."/>
            <person name="Labutti K."/>
            <person name="Salamov A."/>
            <person name="Andreopoulos B."/>
            <person name="Baker S."/>
            <person name="Barry K."/>
            <person name="Bills G."/>
            <person name="Bluhm B."/>
            <person name="Cannon C."/>
            <person name="Castanera R."/>
            <person name="Culley D."/>
            <person name="Daum C."/>
            <person name="Ezra D."/>
            <person name="Gonzalez J."/>
            <person name="Henrissat B."/>
            <person name="Kuo A."/>
            <person name="Liang C."/>
            <person name="Lipzen A."/>
            <person name="Lutzoni F."/>
            <person name="Magnuson J."/>
            <person name="Mondo S."/>
            <person name="Nolan M."/>
            <person name="Ohm R."/>
            <person name="Pangilinan J."/>
            <person name="Park H.-J."/>
            <person name="Ramirez L."/>
            <person name="Alfaro M."/>
            <person name="Sun H."/>
            <person name="Tritt A."/>
            <person name="Yoshinaga Y."/>
            <person name="Zwiers L.-H."/>
            <person name="Turgeon B."/>
            <person name="Goodwin S."/>
            <person name="Spatafora J."/>
            <person name="Crous P."/>
            <person name="Grigoriev I."/>
        </authorList>
    </citation>
    <scope>NUCLEOTIDE SEQUENCE</scope>
    <source>
        <strain evidence="11">CBS 116435</strain>
    </source>
</reference>
<evidence type="ECO:0000313" key="11">
    <source>
        <dbReference type="EMBL" id="KAF2721393.1"/>
    </source>
</evidence>